<name>A0A0L6VUB8_9BASI</name>
<proteinExistence type="predicted"/>
<protein>
    <submittedName>
        <fullName evidence="2">Uncharacterized protein</fullName>
    </submittedName>
</protein>
<dbReference type="AlphaFoldDB" id="A0A0L6VUB8"/>
<dbReference type="Proteomes" id="UP000037035">
    <property type="component" value="Unassembled WGS sequence"/>
</dbReference>
<sequence length="428" mass="48169">MKTKVKFLCIYGDKILLILSCRASQHTRPKTIRKARKRLNNFFSTKVKSVKFLSRLRTSEAKERKEGDQETSEIPTKRSPVISYPRQYTKSNWRVMHNWLEGILQGHFCYHWRFGCVPSNQAKKKHRNDSRANSGATKRARISIEMATMDINDKGLSSKSDDCDDKDILLNGGPGGGFFSEYDVESFHTQMKQVVLPPDFLHLPLNLGEVKHGKFRIQLTSLHSPTCSTQPSLCSTHPAKNVFLADVVEFPGKQLIGFFMITCGCRLQRLMADLDFNHLTQLATISGWYITISLPRRHCLLSGLVTPVQSINCDGVVVGTMPPWNCVVANVGGKMLGEEKEFLVILTISNIYPNLTKAIPTHPFGYLLFLFGMVVGKVQDDEEALLPSQVVSLAVYWLLDKVTVSIHLNGIALIQRGYDVFLNISGHQ</sequence>
<evidence type="ECO:0000256" key="1">
    <source>
        <dbReference type="SAM" id="MobiDB-lite"/>
    </source>
</evidence>
<dbReference type="OrthoDB" id="2518430at2759"/>
<feature type="compositionally biased region" description="Basic and acidic residues" evidence="1">
    <location>
        <begin position="58"/>
        <end position="68"/>
    </location>
</feature>
<organism evidence="2 3">
    <name type="scientific">Puccinia sorghi</name>
    <dbReference type="NCBI Taxonomy" id="27349"/>
    <lineage>
        <taxon>Eukaryota</taxon>
        <taxon>Fungi</taxon>
        <taxon>Dikarya</taxon>
        <taxon>Basidiomycota</taxon>
        <taxon>Pucciniomycotina</taxon>
        <taxon>Pucciniomycetes</taxon>
        <taxon>Pucciniales</taxon>
        <taxon>Pucciniaceae</taxon>
        <taxon>Puccinia</taxon>
    </lineage>
</organism>
<evidence type="ECO:0000313" key="2">
    <source>
        <dbReference type="EMBL" id="KNZ64276.1"/>
    </source>
</evidence>
<dbReference type="VEuPathDB" id="FungiDB:VP01_1048g3"/>
<keyword evidence="3" id="KW-1185">Reference proteome</keyword>
<accession>A0A0L6VUB8</accession>
<comment type="caution">
    <text evidence="2">The sequence shown here is derived from an EMBL/GenBank/DDBJ whole genome shotgun (WGS) entry which is preliminary data.</text>
</comment>
<reference evidence="2 3" key="1">
    <citation type="submission" date="2015-08" db="EMBL/GenBank/DDBJ databases">
        <title>Next Generation Sequencing and Analysis of the Genome of Puccinia sorghi L Schw, the Causal Agent of Maize Common Rust.</title>
        <authorList>
            <person name="Rochi L."/>
            <person name="Burguener G."/>
            <person name="Darino M."/>
            <person name="Turjanski A."/>
            <person name="Kreff E."/>
            <person name="Dieguez M.J."/>
            <person name="Sacco F."/>
        </authorList>
    </citation>
    <scope>NUCLEOTIDE SEQUENCE [LARGE SCALE GENOMIC DNA]</scope>
    <source>
        <strain evidence="2 3">RO10H11247</strain>
    </source>
</reference>
<gene>
    <name evidence="2" type="ORF">VP01_1048g3</name>
</gene>
<dbReference type="EMBL" id="LAVV01000543">
    <property type="protein sequence ID" value="KNZ64276.1"/>
    <property type="molecule type" value="Genomic_DNA"/>
</dbReference>
<evidence type="ECO:0000313" key="3">
    <source>
        <dbReference type="Proteomes" id="UP000037035"/>
    </source>
</evidence>
<feature type="region of interest" description="Disordered" evidence="1">
    <location>
        <begin position="58"/>
        <end position="78"/>
    </location>
</feature>